<feature type="compositionally biased region" description="Polar residues" evidence="1">
    <location>
        <begin position="163"/>
        <end position="199"/>
    </location>
</feature>
<dbReference type="InterPro" id="IPR046347">
    <property type="entry name" value="bZIP_sf"/>
</dbReference>
<reference evidence="4" key="2">
    <citation type="journal article" date="2009" name="Genome Res.">
        <title>Comparative genomic analyses of the human fungal pathogens Coccidioides and their relatives.</title>
        <authorList>
            <person name="Sharpton T.J."/>
            <person name="Stajich J.E."/>
            <person name="Rounsley S.D."/>
            <person name="Gardner M.J."/>
            <person name="Wortman J.R."/>
            <person name="Jordar V.S."/>
            <person name="Maiti R."/>
            <person name="Kodira C.D."/>
            <person name="Neafsey D.E."/>
            <person name="Zeng Q."/>
            <person name="Hung C.-Y."/>
            <person name="McMahan C."/>
            <person name="Muszewska A."/>
            <person name="Grynberg M."/>
            <person name="Mandel M.A."/>
            <person name="Kellner E.M."/>
            <person name="Barker B.M."/>
            <person name="Galgiani J.N."/>
            <person name="Orbach M.J."/>
            <person name="Kirkland T.N."/>
            <person name="Cole G.T."/>
            <person name="Henn M.R."/>
            <person name="Birren B.W."/>
            <person name="Taylor J.W."/>
        </authorList>
    </citation>
    <scope>NUCLEOTIDE SEQUENCE [LARGE SCALE GENOMIC DNA]</scope>
    <source>
        <strain evidence="4">RMSCC 3488</strain>
    </source>
</reference>
<dbReference type="OrthoDB" id="2247093at2759"/>
<feature type="compositionally biased region" description="Polar residues" evidence="1">
    <location>
        <begin position="12"/>
        <end position="24"/>
    </location>
</feature>
<dbReference type="EMBL" id="DS268111">
    <property type="protein sequence ID" value="KMM68865.1"/>
    <property type="molecule type" value="Genomic_DNA"/>
</dbReference>
<name>A0A0J6FHK9_COCPO</name>
<evidence type="ECO:0000313" key="4">
    <source>
        <dbReference type="Proteomes" id="UP000054567"/>
    </source>
</evidence>
<dbReference type="PROSITE" id="PS00036">
    <property type="entry name" value="BZIP_BASIC"/>
    <property type="match status" value="1"/>
</dbReference>
<feature type="region of interest" description="Disordered" evidence="1">
    <location>
        <begin position="237"/>
        <end position="268"/>
    </location>
</feature>
<proteinExistence type="predicted"/>
<gene>
    <name evidence="3" type="ORF">CPAG_05189</name>
</gene>
<feature type="domain" description="BZIP" evidence="2">
    <location>
        <begin position="248"/>
        <end position="262"/>
    </location>
</feature>
<organism evidence="3 4">
    <name type="scientific">Coccidioides posadasii RMSCC 3488</name>
    <dbReference type="NCBI Taxonomy" id="454284"/>
    <lineage>
        <taxon>Eukaryota</taxon>
        <taxon>Fungi</taxon>
        <taxon>Dikarya</taxon>
        <taxon>Ascomycota</taxon>
        <taxon>Pezizomycotina</taxon>
        <taxon>Eurotiomycetes</taxon>
        <taxon>Eurotiomycetidae</taxon>
        <taxon>Onygenales</taxon>
        <taxon>Onygenaceae</taxon>
        <taxon>Coccidioides</taxon>
    </lineage>
</organism>
<feature type="compositionally biased region" description="Basic residues" evidence="1">
    <location>
        <begin position="246"/>
        <end position="263"/>
    </location>
</feature>
<accession>A0A0J6FHK9</accession>
<dbReference type="AlphaFoldDB" id="A0A0J6FHK9"/>
<reference evidence="4" key="3">
    <citation type="journal article" date="2010" name="Genome Res.">
        <title>Population genomic sequencing of Coccidioides fungi reveals recent hybridization and transposon control.</title>
        <authorList>
            <person name="Neafsey D.E."/>
            <person name="Barker B.M."/>
            <person name="Sharpton T.J."/>
            <person name="Stajich J.E."/>
            <person name="Park D.J."/>
            <person name="Whiston E."/>
            <person name="Hung C.-Y."/>
            <person name="McMahan C."/>
            <person name="White J."/>
            <person name="Sykes S."/>
            <person name="Heiman D."/>
            <person name="Young S."/>
            <person name="Zeng Q."/>
            <person name="Abouelleil A."/>
            <person name="Aftuck L."/>
            <person name="Bessette D."/>
            <person name="Brown A."/>
            <person name="FitzGerald M."/>
            <person name="Lui A."/>
            <person name="Macdonald J.P."/>
            <person name="Priest M."/>
            <person name="Orbach M.J."/>
            <person name="Galgiani J.N."/>
            <person name="Kirkland T.N."/>
            <person name="Cole G.T."/>
            <person name="Birren B.W."/>
            <person name="Henn M.R."/>
            <person name="Taylor J.W."/>
            <person name="Rounsley S.D."/>
        </authorList>
    </citation>
    <scope>NUCLEOTIDE SEQUENCE [LARGE SCALE GENOMIC DNA]</scope>
    <source>
        <strain evidence="4">RMSCC 3488</strain>
    </source>
</reference>
<feature type="compositionally biased region" description="Low complexity" evidence="1">
    <location>
        <begin position="373"/>
        <end position="392"/>
    </location>
</feature>
<feature type="compositionally biased region" description="Polar residues" evidence="1">
    <location>
        <begin position="60"/>
        <end position="72"/>
    </location>
</feature>
<dbReference type="SUPFAM" id="SSF57959">
    <property type="entry name" value="Leucine zipper domain"/>
    <property type="match status" value="1"/>
</dbReference>
<feature type="region of interest" description="Disordered" evidence="1">
    <location>
        <begin position="147"/>
        <end position="199"/>
    </location>
</feature>
<sequence length="426" mass="46549">MSKRSHVPDIPDQSSPTEGSSQLQHEPERFPSTAGDTTPVHAGSRSIAVDSILNPPANPTLESPSHQGSNGPLESPVSSTSPSPSPSPVVPLSQTDPARFRLDRSVSPRLHQRRILTPRSPASRAASLGTRFASYPGTMDVTQFPFIQSPPPQSGATLPGSYSHPQSSFLPEQRTTLPPSQDTAPSTPHSSYSPFQQASPAHMLQQPLPLSQVGLPPFIAHQMAMESTQGLIPVTIDMDSGSKKASDKRKKNSHASRRFRQRKKATENEKARILEKLQEDMKFLRQAVAFYRSERDYFRDYISRIPGVHIPPRPASPQFPEQAPVILTQASESESDGRVTSRRNVRSRTGPPSSGVSLPTTLQPLPFNLPGYQSAQQSPWPPSSATTPEASQQFQPPFHAPYRAHPPASPQSHDAMFTHQQQPPKG</sequence>
<feature type="compositionally biased region" description="Polar residues" evidence="1">
    <location>
        <begin position="351"/>
        <end position="363"/>
    </location>
</feature>
<dbReference type="GO" id="GO:0003700">
    <property type="term" value="F:DNA-binding transcription factor activity"/>
    <property type="evidence" value="ECO:0007669"/>
    <property type="project" value="InterPro"/>
</dbReference>
<protein>
    <recommendedName>
        <fullName evidence="2">BZIP domain-containing protein</fullName>
    </recommendedName>
</protein>
<dbReference type="InterPro" id="IPR004827">
    <property type="entry name" value="bZIP"/>
</dbReference>
<dbReference type="Gene3D" id="1.20.5.170">
    <property type="match status" value="1"/>
</dbReference>
<evidence type="ECO:0000313" key="3">
    <source>
        <dbReference type="EMBL" id="KMM68865.1"/>
    </source>
</evidence>
<feature type="region of interest" description="Disordered" evidence="1">
    <location>
        <begin position="328"/>
        <end position="426"/>
    </location>
</feature>
<evidence type="ECO:0000256" key="1">
    <source>
        <dbReference type="SAM" id="MobiDB-lite"/>
    </source>
</evidence>
<feature type="region of interest" description="Disordered" evidence="1">
    <location>
        <begin position="1"/>
        <end position="127"/>
    </location>
</feature>
<evidence type="ECO:0000259" key="2">
    <source>
        <dbReference type="PROSITE" id="PS00036"/>
    </source>
</evidence>
<dbReference type="Pfam" id="PF07716">
    <property type="entry name" value="bZIP_2"/>
    <property type="match status" value="1"/>
</dbReference>
<dbReference type="Proteomes" id="UP000054567">
    <property type="component" value="Unassembled WGS sequence"/>
</dbReference>
<reference evidence="3 4" key="1">
    <citation type="submission" date="2007-06" db="EMBL/GenBank/DDBJ databases">
        <title>The Genome Sequence of Coccidioides posadasii RMSCC_3488.</title>
        <authorList>
            <consortium name="Coccidioides Genome Resources Consortium"/>
            <consortium name="The Broad Institute Genome Sequencing Platform"/>
            <person name="Henn M.R."/>
            <person name="Sykes S."/>
            <person name="Young S."/>
            <person name="Jaffe D."/>
            <person name="Berlin A."/>
            <person name="Alvarez P."/>
            <person name="Butler J."/>
            <person name="Gnerre S."/>
            <person name="Grabherr M."/>
            <person name="Mauceli E."/>
            <person name="Brockman W."/>
            <person name="Kodira C."/>
            <person name="Alvarado L."/>
            <person name="Zeng Q."/>
            <person name="Crawford M."/>
            <person name="Antoine C."/>
            <person name="Devon K."/>
            <person name="Galgiani J."/>
            <person name="Orsborn K."/>
            <person name="Lewis M.L."/>
            <person name="Nusbaum C."/>
            <person name="Galagan J."/>
            <person name="Birren B."/>
        </authorList>
    </citation>
    <scope>NUCLEOTIDE SEQUENCE [LARGE SCALE GENOMIC DNA]</scope>
    <source>
        <strain evidence="3 4">RMSCC 3488</strain>
    </source>
</reference>
<dbReference type="VEuPathDB" id="FungiDB:CPAG_05189"/>
<dbReference type="CDD" id="cd14686">
    <property type="entry name" value="bZIP"/>
    <property type="match status" value="1"/>
</dbReference>